<accession>A0A0J6VIC3</accession>
<dbReference type="InterPro" id="IPR032710">
    <property type="entry name" value="NTF2-like_dom_sf"/>
</dbReference>
<gene>
    <name evidence="2" type="ORF">MOBUDSM44075_04633</name>
</gene>
<evidence type="ECO:0000313" key="3">
    <source>
        <dbReference type="Proteomes" id="UP000036313"/>
    </source>
</evidence>
<name>A0A0J6VIC3_9MYCO</name>
<comment type="caution">
    <text evidence="2">The sequence shown here is derived from an EMBL/GenBank/DDBJ whole genome shotgun (WGS) entry which is preliminary data.</text>
</comment>
<evidence type="ECO:0000313" key="2">
    <source>
        <dbReference type="EMBL" id="KMO69208.1"/>
    </source>
</evidence>
<dbReference type="PATRIC" id="fig|1807.14.peg.4665"/>
<dbReference type="Pfam" id="PF12680">
    <property type="entry name" value="SnoaL_2"/>
    <property type="match status" value="1"/>
</dbReference>
<dbReference type="Gene3D" id="3.10.450.50">
    <property type="match status" value="1"/>
</dbReference>
<proteinExistence type="predicted"/>
<dbReference type="Proteomes" id="UP000036313">
    <property type="component" value="Unassembled WGS sequence"/>
</dbReference>
<protein>
    <submittedName>
        <fullName evidence="2">Putative PhzA/B-like protein</fullName>
    </submittedName>
</protein>
<organism evidence="2 3">
    <name type="scientific">Mycolicibacterium obuense</name>
    <dbReference type="NCBI Taxonomy" id="1807"/>
    <lineage>
        <taxon>Bacteria</taxon>
        <taxon>Bacillati</taxon>
        <taxon>Actinomycetota</taxon>
        <taxon>Actinomycetes</taxon>
        <taxon>Mycobacteriales</taxon>
        <taxon>Mycobacteriaceae</taxon>
        <taxon>Mycolicibacterium</taxon>
    </lineage>
</organism>
<evidence type="ECO:0000259" key="1">
    <source>
        <dbReference type="Pfam" id="PF12680"/>
    </source>
</evidence>
<dbReference type="EMBL" id="JYNU01000057">
    <property type="protein sequence ID" value="KMO69208.1"/>
    <property type="molecule type" value="Genomic_DNA"/>
</dbReference>
<sequence>MTGSTVTDDDRRSHTDRVIDDLLDSLRRNDMRAFADQWAPDGSMEFPFAAPGYPVLRSRADVADYLKDYSTMLRIDTVTERQRHHTLDPETAVLEFSADGIVLQSNSAYHMDYVAVITVGVHGVRHYRDYWNPVAAAAALGDADALASSMGRRDA</sequence>
<reference evidence="2 3" key="1">
    <citation type="journal article" date="2015" name="Genome Biol. Evol.">
        <title>Characterization of Three Mycobacterium spp. with Potential Use in Bioremediation by Genome Sequencing and Comparative Genomics.</title>
        <authorList>
            <person name="Das S."/>
            <person name="Pettersson B.M."/>
            <person name="Behra P.R."/>
            <person name="Ramesh M."/>
            <person name="Dasgupta S."/>
            <person name="Bhattacharya A."/>
            <person name="Kirsebom L.A."/>
        </authorList>
    </citation>
    <scope>NUCLEOTIDE SEQUENCE [LARGE SCALE GENOMIC DNA]</scope>
    <source>
        <strain evidence="2 3">DSM 44075</strain>
    </source>
</reference>
<feature type="domain" description="SnoaL-like" evidence="1">
    <location>
        <begin position="21"/>
        <end position="119"/>
    </location>
</feature>
<dbReference type="AlphaFoldDB" id="A0A0J6VIC3"/>
<dbReference type="InterPro" id="IPR037401">
    <property type="entry name" value="SnoaL-like"/>
</dbReference>
<dbReference type="SUPFAM" id="SSF54427">
    <property type="entry name" value="NTF2-like"/>
    <property type="match status" value="1"/>
</dbReference>